<feature type="signal peptide" evidence="1">
    <location>
        <begin position="1"/>
        <end position="23"/>
    </location>
</feature>
<feature type="chain" id="PRO_5046665956" evidence="1">
    <location>
        <begin position="24"/>
        <end position="198"/>
    </location>
</feature>
<gene>
    <name evidence="2" type="ORF">QQ020_00905</name>
</gene>
<organism evidence="2 3">
    <name type="scientific">Agaribacillus aureus</name>
    <dbReference type="NCBI Taxonomy" id="3051825"/>
    <lineage>
        <taxon>Bacteria</taxon>
        <taxon>Pseudomonadati</taxon>
        <taxon>Bacteroidota</taxon>
        <taxon>Cytophagia</taxon>
        <taxon>Cytophagales</taxon>
        <taxon>Splendidivirgaceae</taxon>
        <taxon>Agaribacillus</taxon>
    </lineage>
</organism>
<accession>A0ABT8KYK1</accession>
<reference evidence="2" key="1">
    <citation type="submission" date="2023-06" db="EMBL/GenBank/DDBJ databases">
        <title>Genomic of Agaribacillus aureum.</title>
        <authorList>
            <person name="Wang G."/>
        </authorList>
    </citation>
    <scope>NUCLEOTIDE SEQUENCE</scope>
    <source>
        <strain evidence="2">BMA12</strain>
    </source>
</reference>
<name>A0ABT8KYK1_9BACT</name>
<dbReference type="EMBL" id="JAUJEB010000001">
    <property type="protein sequence ID" value="MDN5210574.1"/>
    <property type="molecule type" value="Genomic_DNA"/>
</dbReference>
<sequence length="198" mass="23230">MKKTTKLLMLGMFISLWFTNVNASNGFDPKENSKLVVDTNQPVIKLFYQGEKQGKVVIRIYDEKNQLIYMDRVQNENGFMRPYNFTQLSEGKYRFEITDAEGKVSKIADYSRKKRVNNKPLKVRLEPVEESQHKFKLDVVGITDEAIFIKILDKNDRELFGETIDLQTSFSRVYNLKRLMNPEVSFEVSTEEKLLLRK</sequence>
<comment type="caution">
    <text evidence="2">The sequence shown here is derived from an EMBL/GenBank/DDBJ whole genome shotgun (WGS) entry which is preliminary data.</text>
</comment>
<keyword evidence="3" id="KW-1185">Reference proteome</keyword>
<evidence type="ECO:0000313" key="2">
    <source>
        <dbReference type="EMBL" id="MDN5210574.1"/>
    </source>
</evidence>
<keyword evidence="1" id="KW-0732">Signal</keyword>
<protein>
    <submittedName>
        <fullName evidence="2">Uncharacterized protein</fullName>
    </submittedName>
</protein>
<evidence type="ECO:0000313" key="3">
    <source>
        <dbReference type="Proteomes" id="UP001172083"/>
    </source>
</evidence>
<dbReference type="Proteomes" id="UP001172083">
    <property type="component" value="Unassembled WGS sequence"/>
</dbReference>
<proteinExistence type="predicted"/>
<dbReference type="RefSeq" id="WP_346755917.1">
    <property type="nucleotide sequence ID" value="NZ_JAUJEB010000001.1"/>
</dbReference>
<evidence type="ECO:0000256" key="1">
    <source>
        <dbReference type="SAM" id="SignalP"/>
    </source>
</evidence>